<dbReference type="InterPro" id="IPR030678">
    <property type="entry name" value="Peptide/Ni-bd"/>
</dbReference>
<dbReference type="OrthoDB" id="9803988at2"/>
<keyword evidence="3" id="KW-0813">Transport</keyword>
<dbReference type="Gene3D" id="3.10.105.10">
    <property type="entry name" value="Dipeptide-binding Protein, Domain 3"/>
    <property type="match status" value="1"/>
</dbReference>
<keyword evidence="4 5" id="KW-0732">Signal</keyword>
<keyword evidence="8" id="KW-1185">Reference proteome</keyword>
<dbReference type="KEGG" id="cmag:CBW24_06015"/>
<evidence type="ECO:0000256" key="2">
    <source>
        <dbReference type="ARBA" id="ARBA00005695"/>
    </source>
</evidence>
<feature type="domain" description="Solute-binding protein family 5" evidence="6">
    <location>
        <begin position="64"/>
        <end position="407"/>
    </location>
</feature>
<dbReference type="PIRSF" id="PIRSF002741">
    <property type="entry name" value="MppA"/>
    <property type="match status" value="1"/>
</dbReference>
<dbReference type="GO" id="GO:0015833">
    <property type="term" value="P:peptide transport"/>
    <property type="evidence" value="ECO:0007669"/>
    <property type="project" value="TreeGrafter"/>
</dbReference>
<dbReference type="PANTHER" id="PTHR30290">
    <property type="entry name" value="PERIPLASMIC BINDING COMPONENT OF ABC TRANSPORTER"/>
    <property type="match status" value="1"/>
</dbReference>
<evidence type="ECO:0000256" key="4">
    <source>
        <dbReference type="ARBA" id="ARBA00022729"/>
    </source>
</evidence>
<evidence type="ECO:0000313" key="8">
    <source>
        <dbReference type="Proteomes" id="UP000219050"/>
    </source>
</evidence>
<dbReference type="AlphaFoldDB" id="A0A291LXZ5"/>
<dbReference type="RefSeq" id="WP_097372995.1">
    <property type="nucleotide sequence ID" value="NZ_CP021404.1"/>
</dbReference>
<protein>
    <recommendedName>
        <fullName evidence="6">Solute-binding protein family 5 domain-containing protein</fullName>
    </recommendedName>
</protein>
<gene>
    <name evidence="7" type="ORF">CBW24_06015</name>
</gene>
<dbReference type="GO" id="GO:0043190">
    <property type="term" value="C:ATP-binding cassette (ABC) transporter complex"/>
    <property type="evidence" value="ECO:0007669"/>
    <property type="project" value="InterPro"/>
</dbReference>
<accession>A0A291LXZ5</accession>
<dbReference type="Gene3D" id="3.40.190.10">
    <property type="entry name" value="Periplasmic binding protein-like II"/>
    <property type="match status" value="1"/>
</dbReference>
<dbReference type="GO" id="GO:0030288">
    <property type="term" value="C:outer membrane-bounded periplasmic space"/>
    <property type="evidence" value="ECO:0007669"/>
    <property type="project" value="UniProtKB-ARBA"/>
</dbReference>
<feature type="signal peptide" evidence="5">
    <location>
        <begin position="1"/>
        <end position="20"/>
    </location>
</feature>
<reference evidence="7 8" key="1">
    <citation type="submission" date="2017-05" db="EMBL/GenBank/DDBJ databases">
        <title>Comparative genomic and metabolic analysis of manganese-oxidizing mechanisms in Celeribater manganoxidans DY25T: its adaption to the environment of polymetallic nodule.</title>
        <authorList>
            <person name="Wang X."/>
        </authorList>
    </citation>
    <scope>NUCLEOTIDE SEQUENCE [LARGE SCALE GENOMIC DNA]</scope>
    <source>
        <strain evidence="7 8">DY25</strain>
    </source>
</reference>
<dbReference type="Pfam" id="PF00496">
    <property type="entry name" value="SBP_bac_5"/>
    <property type="match status" value="1"/>
</dbReference>
<dbReference type="CDD" id="cd00995">
    <property type="entry name" value="PBP2_NikA_DppA_OppA_like"/>
    <property type="match status" value="1"/>
</dbReference>
<comment type="similarity">
    <text evidence="2">Belongs to the bacterial solute-binding protein 5 family.</text>
</comment>
<dbReference type="EMBL" id="CP021404">
    <property type="protein sequence ID" value="ATI41603.1"/>
    <property type="molecule type" value="Genomic_DNA"/>
</dbReference>
<evidence type="ECO:0000256" key="5">
    <source>
        <dbReference type="SAM" id="SignalP"/>
    </source>
</evidence>
<dbReference type="PROSITE" id="PS51257">
    <property type="entry name" value="PROKAR_LIPOPROTEIN"/>
    <property type="match status" value="1"/>
</dbReference>
<evidence type="ECO:0000256" key="3">
    <source>
        <dbReference type="ARBA" id="ARBA00022448"/>
    </source>
</evidence>
<feature type="chain" id="PRO_5012922937" description="Solute-binding protein family 5 domain-containing protein" evidence="5">
    <location>
        <begin position="21"/>
        <end position="493"/>
    </location>
</feature>
<dbReference type="InterPro" id="IPR039424">
    <property type="entry name" value="SBP_5"/>
</dbReference>
<comment type="subcellular location">
    <subcellularLocation>
        <location evidence="1">Periplasm</location>
    </subcellularLocation>
</comment>
<name>A0A291LXZ5_9RHOB</name>
<evidence type="ECO:0000313" key="7">
    <source>
        <dbReference type="EMBL" id="ATI41603.1"/>
    </source>
</evidence>
<sequence>MKTYLLTCATVALACAQPLAAETLIFGQTATLPTLDPYNLSPAHEPINNTLYDALTRYDDQLVPQPRLAESWEFSEDGTALTLNLREGVTFHNGRAFTSQDVANTVEHVLDPANGALIQSFAKRITSVETPDDMTVVLNFEAPFPGVFDLLELMYIADVEASGDFSQTGIGTGPFALASHASGTATNLQRNADYWDGAPTLDGIEIMTVPNQQATLLALRSGDIDMVTELGYIDLVPFTRDGSFVTGDAPSGVAHDITINSRSAPLDNVAVREAIDLAIDRDRIARLLFGEFGQTLCLPFTEESLAYVAAQDDCRYDLDEAKTVLEGAGVELPLSLRMLTSTEVRTEYTTIAEIMQADLAKIGINLEIENVDAVTYRRRYVQEQDFDLASHAYGRAGKDPSSLLETTVVFKPEGNVSGFSDASYAEAVTQGGSTPDNDARRAAYAGASEFLRDSHHVLSLVSRPRLWVTSEDIEGVSFSADGFAIFQNATKAD</sequence>
<dbReference type="Proteomes" id="UP000219050">
    <property type="component" value="Chromosome"/>
</dbReference>
<evidence type="ECO:0000256" key="1">
    <source>
        <dbReference type="ARBA" id="ARBA00004418"/>
    </source>
</evidence>
<dbReference type="InterPro" id="IPR000914">
    <property type="entry name" value="SBP_5_dom"/>
</dbReference>
<dbReference type="SUPFAM" id="SSF53850">
    <property type="entry name" value="Periplasmic binding protein-like II"/>
    <property type="match status" value="1"/>
</dbReference>
<organism evidence="7 8">
    <name type="scientific">Pacificitalea manganoxidans</name>
    <dbReference type="NCBI Taxonomy" id="1411902"/>
    <lineage>
        <taxon>Bacteria</taxon>
        <taxon>Pseudomonadati</taxon>
        <taxon>Pseudomonadota</taxon>
        <taxon>Alphaproteobacteria</taxon>
        <taxon>Rhodobacterales</taxon>
        <taxon>Paracoccaceae</taxon>
        <taxon>Pacificitalea</taxon>
    </lineage>
</organism>
<dbReference type="GO" id="GO:1904680">
    <property type="term" value="F:peptide transmembrane transporter activity"/>
    <property type="evidence" value="ECO:0007669"/>
    <property type="project" value="TreeGrafter"/>
</dbReference>
<dbReference type="PANTHER" id="PTHR30290:SF9">
    <property type="entry name" value="OLIGOPEPTIDE-BINDING PROTEIN APPA"/>
    <property type="match status" value="1"/>
</dbReference>
<proteinExistence type="inferred from homology"/>
<evidence type="ECO:0000259" key="6">
    <source>
        <dbReference type="Pfam" id="PF00496"/>
    </source>
</evidence>